<dbReference type="EMBL" id="FR872582">
    <property type="protein sequence ID" value="CCB88038.1"/>
    <property type="molecule type" value="Genomic_DNA"/>
</dbReference>
<dbReference type="HOGENOM" id="CLU_185340_0_0_0"/>
<dbReference type="eggNOG" id="ENOG5033KUV">
    <property type="taxonomic scope" value="Bacteria"/>
</dbReference>
<sequence length="84" mass="9923">MNKFRITIASLPDRENLVAEVFYEGVQWIEISHEVKEMVIQFYSHPSNRYWEFPLDEALNVLEKAKEKMIALGPKSPIPIDERF</sequence>
<dbReference type="AlphaFoldDB" id="F8L5E3"/>
<protein>
    <submittedName>
        <fullName evidence="1">Uncharacterized protein</fullName>
    </submittedName>
</protein>
<organism evidence="1 2">
    <name type="scientific">Simkania negevensis (strain ATCC VR-1471 / DSM 27360 / Z)</name>
    <dbReference type="NCBI Taxonomy" id="331113"/>
    <lineage>
        <taxon>Bacteria</taxon>
        <taxon>Pseudomonadati</taxon>
        <taxon>Chlamydiota</taxon>
        <taxon>Chlamydiia</taxon>
        <taxon>Parachlamydiales</taxon>
        <taxon>Simkaniaceae</taxon>
        <taxon>Simkania</taxon>
    </lineage>
</organism>
<keyword evidence="2" id="KW-1185">Reference proteome</keyword>
<dbReference type="STRING" id="331113.SNE_A01610"/>
<proteinExistence type="predicted"/>
<accession>F8L5E3</accession>
<dbReference type="Proteomes" id="UP000000496">
    <property type="component" value="Chromosome gsn.131"/>
</dbReference>
<evidence type="ECO:0000313" key="2">
    <source>
        <dbReference type="Proteomes" id="UP000000496"/>
    </source>
</evidence>
<reference key="1">
    <citation type="journal article" date="2011" name="Mol. Biol. Evol.">
        <title>Unity in variety -- the pan-genome of the Chlamydiae.</title>
        <authorList>
            <person name="Collingro A."/>
            <person name="Tischler P."/>
            <person name="Weinmaier T."/>
            <person name="Penz T."/>
            <person name="Heinz E."/>
            <person name="Brunham R.C."/>
            <person name="Read T.D."/>
            <person name="Bavoil P.M."/>
            <person name="Sachse K."/>
            <person name="Kahane S."/>
            <person name="Friedman M.G."/>
            <person name="Rattei T."/>
            <person name="Myers G.S.A."/>
            <person name="Horn M."/>
        </authorList>
    </citation>
    <scope>NUCLEOTIDE SEQUENCE</scope>
    <source>
        <strain>Z</strain>
    </source>
</reference>
<evidence type="ECO:0000313" key="1">
    <source>
        <dbReference type="EMBL" id="CCB88038.1"/>
    </source>
</evidence>
<gene>
    <name evidence="1" type="ordered locus">SNE_A01610</name>
</gene>
<reference evidence="1 2" key="2">
    <citation type="journal article" date="2011" name="Mol. Biol. Evol.">
        <title>Unity in variety--the pan-genome of the Chlamydiae.</title>
        <authorList>
            <person name="Collingro A."/>
            <person name="Tischler P."/>
            <person name="Weinmaier T."/>
            <person name="Penz T."/>
            <person name="Heinz E."/>
            <person name="Brunham R.C."/>
            <person name="Read T.D."/>
            <person name="Bavoil P.M."/>
            <person name="Sachse K."/>
            <person name="Kahane S."/>
            <person name="Friedman M.G."/>
            <person name="Rattei T."/>
            <person name="Myers G.S."/>
            <person name="Horn M."/>
        </authorList>
    </citation>
    <scope>NUCLEOTIDE SEQUENCE [LARGE SCALE GENOMIC DNA]</scope>
    <source>
        <strain evidence="2">ATCC VR-1471 / Z</strain>
    </source>
</reference>
<dbReference type="KEGG" id="sng:SNE_A01610"/>
<dbReference type="OrthoDB" id="21571at2"/>
<name>F8L5E3_SIMNZ</name>